<feature type="transmembrane region" description="Helical" evidence="10">
    <location>
        <begin position="279"/>
        <end position="297"/>
    </location>
</feature>
<gene>
    <name evidence="11" type="ORF">QR680_005095</name>
    <name evidence="12" type="ORF">QR680_005103</name>
</gene>
<feature type="compositionally biased region" description="Basic and acidic residues" evidence="9">
    <location>
        <begin position="405"/>
        <end position="416"/>
    </location>
</feature>
<feature type="compositionally biased region" description="Basic and acidic residues" evidence="9">
    <location>
        <begin position="514"/>
        <end position="556"/>
    </location>
</feature>
<dbReference type="InterPro" id="IPR057268">
    <property type="entry name" value="Ribosomal_L18"/>
</dbReference>
<dbReference type="HAMAP" id="MF_01337_A">
    <property type="entry name" value="Ribosomal_uL18_A"/>
    <property type="match status" value="1"/>
</dbReference>
<dbReference type="EMBL" id="JAUCMV010000003">
    <property type="protein sequence ID" value="KAK0410386.1"/>
    <property type="molecule type" value="Genomic_DNA"/>
</dbReference>
<evidence type="ECO:0000256" key="10">
    <source>
        <dbReference type="SAM" id="Phobius"/>
    </source>
</evidence>
<dbReference type="InterPro" id="IPR021134">
    <property type="entry name" value="Bestrophin-like"/>
</dbReference>
<keyword evidence="5 10" id="KW-1133">Transmembrane helix</keyword>
<feature type="compositionally biased region" description="Basic and acidic residues" evidence="9">
    <location>
        <begin position="928"/>
        <end position="951"/>
    </location>
</feature>
<dbReference type="AlphaFoldDB" id="A0AA39LU98"/>
<feature type="region of interest" description="Disordered" evidence="9">
    <location>
        <begin position="915"/>
        <end position="951"/>
    </location>
</feature>
<evidence type="ECO:0008006" key="14">
    <source>
        <dbReference type="Google" id="ProtNLM"/>
    </source>
</evidence>
<evidence type="ECO:0000256" key="7">
    <source>
        <dbReference type="ARBA" id="ARBA00023274"/>
    </source>
</evidence>
<feature type="region of interest" description="Disordered" evidence="9">
    <location>
        <begin position="639"/>
        <end position="660"/>
    </location>
</feature>
<evidence type="ECO:0000313" key="12">
    <source>
        <dbReference type="EMBL" id="KAK0410386.1"/>
    </source>
</evidence>
<evidence type="ECO:0000313" key="11">
    <source>
        <dbReference type="EMBL" id="KAK0410374.1"/>
    </source>
</evidence>
<dbReference type="EMBL" id="JAUCMV010000003">
    <property type="protein sequence ID" value="KAK0410374.1"/>
    <property type="molecule type" value="Genomic_DNA"/>
</dbReference>
<feature type="region of interest" description="Disordered" evidence="9">
    <location>
        <begin position="404"/>
        <end position="482"/>
    </location>
</feature>
<dbReference type="PANTHER" id="PTHR10736:SF0">
    <property type="entry name" value="BESTROPHIN HOMOLOG"/>
    <property type="match status" value="1"/>
</dbReference>
<dbReference type="Gene3D" id="3.30.420.100">
    <property type="match status" value="1"/>
</dbReference>
<dbReference type="PRINTS" id="PR00058">
    <property type="entry name" value="RIBOSOMALL5"/>
</dbReference>
<dbReference type="GO" id="GO:0003735">
    <property type="term" value="F:structural constituent of ribosome"/>
    <property type="evidence" value="ECO:0007669"/>
    <property type="project" value="InterPro"/>
</dbReference>
<evidence type="ECO:0000256" key="4">
    <source>
        <dbReference type="ARBA" id="ARBA00022980"/>
    </source>
</evidence>
<feature type="transmembrane region" description="Helical" evidence="10">
    <location>
        <begin position="36"/>
        <end position="53"/>
    </location>
</feature>
<dbReference type="PANTHER" id="PTHR10736">
    <property type="entry name" value="BESTROPHIN"/>
    <property type="match status" value="1"/>
</dbReference>
<dbReference type="GO" id="GO:1990904">
    <property type="term" value="C:ribonucleoprotein complex"/>
    <property type="evidence" value="ECO:0007669"/>
    <property type="project" value="UniProtKB-KW"/>
</dbReference>
<evidence type="ECO:0000256" key="5">
    <source>
        <dbReference type="ARBA" id="ARBA00022989"/>
    </source>
</evidence>
<dbReference type="GO" id="GO:0005840">
    <property type="term" value="C:ribosome"/>
    <property type="evidence" value="ECO:0007669"/>
    <property type="project" value="UniProtKB-KW"/>
</dbReference>
<feature type="transmembrane region" description="Helical" evidence="10">
    <location>
        <begin position="73"/>
        <end position="93"/>
    </location>
</feature>
<evidence type="ECO:0000256" key="8">
    <source>
        <dbReference type="ARBA" id="ARBA00034769"/>
    </source>
</evidence>
<keyword evidence="13" id="KW-1185">Reference proteome</keyword>
<evidence type="ECO:0000256" key="2">
    <source>
        <dbReference type="ARBA" id="ARBA00007116"/>
    </source>
</evidence>
<dbReference type="InterPro" id="IPR000615">
    <property type="entry name" value="Bestrophin"/>
</dbReference>
<keyword evidence="4" id="KW-0689">Ribosomal protein</keyword>
<comment type="similarity">
    <text evidence="8">Belongs to the anion channel-forming bestrophin (TC 1.A.46) family. Calcium-sensitive chloride channel subfamily.</text>
</comment>
<comment type="subcellular location">
    <subcellularLocation>
        <location evidence="1">Membrane</location>
    </subcellularLocation>
</comment>
<comment type="caution">
    <text evidence="12">The sequence shown here is derived from an EMBL/GenBank/DDBJ whole genome shotgun (WGS) entry which is preliminary data.</text>
</comment>
<dbReference type="GO" id="GO:0008097">
    <property type="term" value="F:5S rRNA binding"/>
    <property type="evidence" value="ECO:0007669"/>
    <property type="project" value="InterPro"/>
</dbReference>
<feature type="compositionally biased region" description="Basic and acidic residues" evidence="9">
    <location>
        <begin position="461"/>
        <end position="481"/>
    </location>
</feature>
<reference evidence="12" key="1">
    <citation type="submission" date="2023-06" db="EMBL/GenBank/DDBJ databases">
        <title>Genomic analysis of the entomopathogenic nematode Steinernema hermaphroditum.</title>
        <authorList>
            <person name="Schwarz E.M."/>
            <person name="Heppert J.K."/>
            <person name="Baniya A."/>
            <person name="Schwartz H.T."/>
            <person name="Tan C.-H."/>
            <person name="Antoshechkin I."/>
            <person name="Sternberg P.W."/>
            <person name="Goodrich-Blair H."/>
            <person name="Dillman A.R."/>
        </authorList>
    </citation>
    <scope>NUCLEOTIDE SEQUENCE</scope>
    <source>
        <strain evidence="12">PS9179</strain>
        <tissue evidence="12">Whole animal</tissue>
    </source>
</reference>
<keyword evidence="7" id="KW-0687">Ribonucleoprotein</keyword>
<feature type="region of interest" description="Disordered" evidence="9">
    <location>
        <begin position="498"/>
        <end position="570"/>
    </location>
</feature>
<feature type="compositionally biased region" description="Polar residues" evidence="9">
    <location>
        <begin position="558"/>
        <end position="568"/>
    </location>
</feature>
<keyword evidence="6 10" id="KW-0472">Membrane</keyword>
<protein>
    <recommendedName>
        <fullName evidence="14">60S ribosomal protein L5</fullName>
    </recommendedName>
</protein>
<keyword evidence="3 10" id="KW-0812">Transmembrane</keyword>
<organism evidence="12 13">
    <name type="scientific">Steinernema hermaphroditum</name>
    <dbReference type="NCBI Taxonomy" id="289476"/>
    <lineage>
        <taxon>Eukaryota</taxon>
        <taxon>Metazoa</taxon>
        <taxon>Ecdysozoa</taxon>
        <taxon>Nematoda</taxon>
        <taxon>Chromadorea</taxon>
        <taxon>Rhabditida</taxon>
        <taxon>Tylenchina</taxon>
        <taxon>Panagrolaimomorpha</taxon>
        <taxon>Strongyloidoidea</taxon>
        <taxon>Steinernematidae</taxon>
        <taxon>Steinernema</taxon>
    </lineage>
</organism>
<dbReference type="Proteomes" id="UP001175271">
    <property type="component" value="Unassembled WGS sequence"/>
</dbReference>
<dbReference type="GO" id="GO:0005254">
    <property type="term" value="F:chloride channel activity"/>
    <property type="evidence" value="ECO:0007669"/>
    <property type="project" value="InterPro"/>
</dbReference>
<comment type="similarity">
    <text evidence="2">Belongs to the universal ribosomal protein uL18 family.</text>
</comment>
<dbReference type="CDD" id="cd00432">
    <property type="entry name" value="Ribosomal_L18_L5e"/>
    <property type="match status" value="1"/>
</dbReference>
<dbReference type="Pfam" id="PF17144">
    <property type="entry name" value="Ribosomal_L5e"/>
    <property type="match status" value="1"/>
</dbReference>
<sequence length="967" mass="112011">MTVGYMREASTAGVFTFLSLLFKWKGSVWKSIWHELLIWLWLYFSISIFYRFYLRDTPQGEVFEQLVMFSDRYIKTAASSLTFVLGFYVTHVATRWWNIFMQLPWPDSPCLAIASMLRSKGDQHKNEERRLRRTIVRYLTLSFVLVLRDISERIRRRFPDLTYLIPALMTEEERQRILKVREKERDRACIFWLPIEWILMILKRCYEEKTLDETHFVCINKHILNYRNNLNNLLSYDWINTPLVYTQVVNLATTFYFVMCLLAKQFIANEKSDQDIWKCDYVIPVFTIFEFIFYVGWLKVAQVMLNPFGMDDDDFEVDFLIERNLKIGYCMIDEVFDDPPRLVDVTFEVLPHTMASAKNLAKMNPMVGSVATMEIDRHDAQMISHELLRKHHDLMRKSILQPRMASKEKVDKEKSLRTRSFHSNDGPMELSTKSMLDGKVHTSEGFQTPKDMEQGSQLPASKEKVDELQPKAVCSKEKAASQDKPNVAYIKLHSLSTGKKTMQPTIKGTQSNSKLKELTTRDSDKKAKEKDIDKKEQDVDKKDKDIDRKEKAEKNGPHSPQRNLNSPPQLRIVNDAKDHEKTVKEIEKTQADESFHAARISKQNKKEKAAPKPTNSDANVVPSSAQNVLGAETNTLLLQPTMSRTAETQDDDKDDRTHSYRNETMALVKVIKNKAYFKRYQVKPRRRRQGKTDFRARKRLTVQDKNKYNTPKRRVVVRFTNKDIVVQFVHSRIEGDIVEEVAYAHELTNYGVRVGLTNQAASYLVGYLAGRRLLTKLNKEVTVKQQEVGDKYVVEEVGSENRRAPVYNLDVGLARTVTGAKIFTVLKGVVDAGIDVPHGESRFFGYDSEAKDASPEAHRDRILGKHVSEYMVMLKEQDEDRYKQQFGKFIAAGVTPEGLEAMYKKARDAIEANPVRATEVSGKREKKPKLSTEEKLRKKEATQAKKREERKARIVAKKAELLSKKEE</sequence>
<dbReference type="InterPro" id="IPR005485">
    <property type="entry name" value="Rbsml_uL18_euk_arch"/>
</dbReference>
<feature type="region of interest" description="Disordered" evidence="9">
    <location>
        <begin position="587"/>
        <end position="621"/>
    </location>
</feature>
<accession>A0AA39LU98</accession>
<dbReference type="GO" id="GO:0006412">
    <property type="term" value="P:translation"/>
    <property type="evidence" value="ECO:0007669"/>
    <property type="project" value="InterPro"/>
</dbReference>
<evidence type="ECO:0000256" key="1">
    <source>
        <dbReference type="ARBA" id="ARBA00004370"/>
    </source>
</evidence>
<dbReference type="SUPFAM" id="SSF53137">
    <property type="entry name" value="Translational machinery components"/>
    <property type="match status" value="1"/>
</dbReference>
<evidence type="ECO:0000256" key="6">
    <source>
        <dbReference type="ARBA" id="ARBA00023136"/>
    </source>
</evidence>
<dbReference type="Pfam" id="PF01062">
    <property type="entry name" value="Bestrophin"/>
    <property type="match status" value="1"/>
</dbReference>
<name>A0AA39LU98_9BILA</name>
<dbReference type="GO" id="GO:0016020">
    <property type="term" value="C:membrane"/>
    <property type="evidence" value="ECO:0007669"/>
    <property type="project" value="UniProtKB-SubCell"/>
</dbReference>
<evidence type="ECO:0000256" key="3">
    <source>
        <dbReference type="ARBA" id="ARBA00022692"/>
    </source>
</evidence>
<feature type="transmembrane region" description="Helical" evidence="10">
    <location>
        <begin position="244"/>
        <end position="267"/>
    </location>
</feature>
<evidence type="ECO:0000256" key="9">
    <source>
        <dbReference type="SAM" id="MobiDB-lite"/>
    </source>
</evidence>
<proteinExistence type="inferred from homology"/>
<evidence type="ECO:0000313" key="13">
    <source>
        <dbReference type="Proteomes" id="UP001175271"/>
    </source>
</evidence>
<feature type="compositionally biased region" description="Polar residues" evidence="9">
    <location>
        <begin position="498"/>
        <end position="513"/>
    </location>
</feature>
<feature type="compositionally biased region" description="Basic and acidic residues" evidence="9">
    <location>
        <begin position="587"/>
        <end position="596"/>
    </location>
</feature>